<proteinExistence type="predicted"/>
<protein>
    <submittedName>
        <fullName evidence="2">Uncharacterized protein</fullName>
    </submittedName>
</protein>
<keyword evidence="3" id="KW-1185">Reference proteome</keyword>
<evidence type="ECO:0000313" key="2">
    <source>
        <dbReference type="Ensembl" id="ENSSPUP00000005869.1"/>
    </source>
</evidence>
<sequence>MAASDELKFHEFDEAADLLAVNPDATTTSISEKPGHVALHVGFGESEDGDLGEESDKAELLSGQKKQPSFWTFEYYQAFFDVDTYQVTETSSQFSPPTSENSLFGKGLSESTKCSREEAL</sequence>
<dbReference type="Proteomes" id="UP000694392">
    <property type="component" value="Unplaced"/>
</dbReference>
<evidence type="ECO:0000256" key="1">
    <source>
        <dbReference type="SAM" id="MobiDB-lite"/>
    </source>
</evidence>
<dbReference type="AlphaFoldDB" id="A0A8D0GAS7"/>
<organism evidence="2 3">
    <name type="scientific">Sphenodon punctatus</name>
    <name type="common">Tuatara</name>
    <name type="synonym">Hatteria punctata</name>
    <dbReference type="NCBI Taxonomy" id="8508"/>
    <lineage>
        <taxon>Eukaryota</taxon>
        <taxon>Metazoa</taxon>
        <taxon>Chordata</taxon>
        <taxon>Craniata</taxon>
        <taxon>Vertebrata</taxon>
        <taxon>Euteleostomi</taxon>
        <taxon>Lepidosauria</taxon>
        <taxon>Sphenodontia</taxon>
        <taxon>Sphenodontidae</taxon>
        <taxon>Sphenodon</taxon>
    </lineage>
</organism>
<feature type="region of interest" description="Disordered" evidence="1">
    <location>
        <begin position="90"/>
        <end position="120"/>
    </location>
</feature>
<name>A0A8D0GAS7_SPHPU</name>
<reference evidence="2" key="1">
    <citation type="submission" date="2025-08" db="UniProtKB">
        <authorList>
            <consortium name="Ensembl"/>
        </authorList>
    </citation>
    <scope>IDENTIFICATION</scope>
</reference>
<dbReference type="Ensembl" id="ENSSPUT00000006249.1">
    <property type="protein sequence ID" value="ENSSPUP00000005869.1"/>
    <property type="gene ID" value="ENSSPUG00000004542.1"/>
</dbReference>
<reference evidence="2" key="2">
    <citation type="submission" date="2025-09" db="UniProtKB">
        <authorList>
            <consortium name="Ensembl"/>
        </authorList>
    </citation>
    <scope>IDENTIFICATION</scope>
</reference>
<evidence type="ECO:0000313" key="3">
    <source>
        <dbReference type="Proteomes" id="UP000694392"/>
    </source>
</evidence>
<feature type="compositionally biased region" description="Polar residues" evidence="1">
    <location>
        <begin position="90"/>
        <end position="102"/>
    </location>
</feature>
<accession>A0A8D0GAS7</accession>